<reference evidence="4 5" key="1">
    <citation type="submission" date="2014-09" db="EMBL/GenBank/DDBJ databases">
        <title>Genome sequence of Pseudomonas lutea strain DSM 17257T.</title>
        <authorList>
            <person name="Kwak Y."/>
            <person name="Shin J.-H."/>
        </authorList>
    </citation>
    <scope>NUCLEOTIDE SEQUENCE [LARGE SCALE GENOMIC DNA]</scope>
    <source>
        <strain evidence="4 5">DSM 17257</strain>
    </source>
</reference>
<dbReference type="PANTHER" id="PTHR43800">
    <property type="entry name" value="PEPTIDYL-LYSINE N-ACETYLTRANSFERASE YJAB"/>
    <property type="match status" value="1"/>
</dbReference>
<evidence type="ECO:0000256" key="2">
    <source>
        <dbReference type="ARBA" id="ARBA00023315"/>
    </source>
</evidence>
<dbReference type="PROSITE" id="PS51186">
    <property type="entry name" value="GNAT"/>
    <property type="match status" value="1"/>
</dbReference>
<dbReference type="GO" id="GO:0016747">
    <property type="term" value="F:acyltransferase activity, transferring groups other than amino-acyl groups"/>
    <property type="evidence" value="ECO:0007669"/>
    <property type="project" value="InterPro"/>
</dbReference>
<organism evidence="4 5">
    <name type="scientific">Pseudomonas lutea</name>
    <dbReference type="NCBI Taxonomy" id="243924"/>
    <lineage>
        <taxon>Bacteria</taxon>
        <taxon>Pseudomonadati</taxon>
        <taxon>Pseudomonadota</taxon>
        <taxon>Gammaproteobacteria</taxon>
        <taxon>Pseudomonadales</taxon>
        <taxon>Pseudomonadaceae</taxon>
        <taxon>Pseudomonas</taxon>
    </lineage>
</organism>
<dbReference type="CDD" id="cd04301">
    <property type="entry name" value="NAT_SF"/>
    <property type="match status" value="1"/>
</dbReference>
<evidence type="ECO:0000313" key="4">
    <source>
        <dbReference type="EMBL" id="KGF63193.1"/>
    </source>
</evidence>
<dbReference type="OrthoDB" id="9789605at2"/>
<dbReference type="RefSeq" id="WP_037014139.1">
    <property type="nucleotide sequence ID" value="NZ_JRMB01000002.1"/>
</dbReference>
<gene>
    <name evidence="4" type="ORF">LT42_14765</name>
</gene>
<keyword evidence="2" id="KW-0012">Acyltransferase</keyword>
<proteinExistence type="predicted"/>
<sequence>MTHPSVIYLPRQQDFAELTRVWEASVRATHDFLPDDYIALLRHLLETQYLGAVNLFCTRDSHLRITGFAGTTPGKLEMLFIHPDFRGIGLGKKLLDYAIEHFQITELDVNEQNPQALGFYQRQGFEEVGRAEVDGLGRPYPMLRMRLKAGL</sequence>
<dbReference type="Gene3D" id="3.40.630.30">
    <property type="match status" value="1"/>
</dbReference>
<dbReference type="PANTHER" id="PTHR43800:SF1">
    <property type="entry name" value="PEPTIDYL-LYSINE N-ACETYLTRANSFERASE YJAB"/>
    <property type="match status" value="1"/>
</dbReference>
<protein>
    <submittedName>
        <fullName evidence="4">Acetyltransferase</fullName>
    </submittedName>
</protein>
<comment type="caution">
    <text evidence="4">The sequence shown here is derived from an EMBL/GenBank/DDBJ whole genome shotgun (WGS) entry which is preliminary data.</text>
</comment>
<accession>A0A9X0JHY2</accession>
<dbReference type="InterPro" id="IPR000182">
    <property type="entry name" value="GNAT_dom"/>
</dbReference>
<dbReference type="Proteomes" id="UP000029719">
    <property type="component" value="Unassembled WGS sequence"/>
</dbReference>
<evidence type="ECO:0000313" key="5">
    <source>
        <dbReference type="Proteomes" id="UP000029719"/>
    </source>
</evidence>
<dbReference type="SUPFAM" id="SSF55729">
    <property type="entry name" value="Acyl-CoA N-acyltransferases (Nat)"/>
    <property type="match status" value="1"/>
</dbReference>
<feature type="domain" description="N-acetyltransferase" evidence="3">
    <location>
        <begin position="13"/>
        <end position="150"/>
    </location>
</feature>
<dbReference type="Pfam" id="PF13673">
    <property type="entry name" value="Acetyltransf_10"/>
    <property type="match status" value="1"/>
</dbReference>
<name>A0A9X0JHY2_9PSED</name>
<evidence type="ECO:0000256" key="1">
    <source>
        <dbReference type="ARBA" id="ARBA00022679"/>
    </source>
</evidence>
<keyword evidence="1" id="KW-0808">Transferase</keyword>
<dbReference type="EMBL" id="JRMB01000002">
    <property type="protein sequence ID" value="KGF63193.1"/>
    <property type="molecule type" value="Genomic_DNA"/>
</dbReference>
<evidence type="ECO:0000259" key="3">
    <source>
        <dbReference type="PROSITE" id="PS51186"/>
    </source>
</evidence>
<dbReference type="AlphaFoldDB" id="A0A9X0JHY2"/>
<dbReference type="InterPro" id="IPR016181">
    <property type="entry name" value="Acyl_CoA_acyltransferase"/>
</dbReference>